<dbReference type="Proteomes" id="UP000242814">
    <property type="component" value="Unassembled WGS sequence"/>
</dbReference>
<evidence type="ECO:0000256" key="3">
    <source>
        <dbReference type="ARBA" id="ARBA00018886"/>
    </source>
</evidence>
<evidence type="ECO:0000256" key="6">
    <source>
        <dbReference type="ARBA" id="ARBA00023002"/>
    </source>
</evidence>
<gene>
    <name evidence="10" type="ORF">ACO22_07884</name>
</gene>
<evidence type="ECO:0000256" key="2">
    <source>
        <dbReference type="ARBA" id="ARBA00012856"/>
    </source>
</evidence>
<dbReference type="GO" id="GO:0050661">
    <property type="term" value="F:NADP binding"/>
    <property type="evidence" value="ECO:0007669"/>
    <property type="project" value="InterPro"/>
</dbReference>
<keyword evidence="5" id="KW-0521">NADP</keyword>
<dbReference type="PANTHER" id="PTHR48069">
    <property type="entry name" value="DIHYDROFOLATE REDUCTASE"/>
    <property type="match status" value="1"/>
</dbReference>
<dbReference type="PRINTS" id="PR00070">
    <property type="entry name" value="DHFR"/>
</dbReference>
<accession>A0A1D2J3E3</accession>
<sequence>MPPTPTLTTTARPLLHTPSPLTLIVATTPITMSTLNANAPSNFTRRCLGIGHGGTLPWPSIKADMKFFSRVTTHAPPRSLPSSLDSTGTGRAVTAVNAVIMGRRTYDSLPTRFRPLPGRVNVVVTRDGSGKERERIEEEWRAVREREKERKRRGDGLSASGGDTSTSTTIVENEIETPDVLIANSLESAVTALYDAFQISTDDSHAVPPGPLSHNSTRYLANIFIIGGSEIYASALNLNCKLDAGVPDCQRQGIRIVMTDIRRLPAALNDATADGATATSVKGVEDSVNGFECDTFFPLDEDELERGDGEWRRVSCHEVSGWVGVEVKEGWVQEGEVALRILGFERRGLADGGFLDQGTPAAPLPSLEFGFVLLPFAEVITCEDDDTGTPSCPLALDRESPNKDEQVVVDVILVPSETALDDAGLEGLEFSEQPPLLQTLTEFEGRGSGFNLSARAQLSEL</sequence>
<feature type="domain" description="DHFR" evidence="9">
    <location>
        <begin position="20"/>
        <end position="346"/>
    </location>
</feature>
<organism evidence="10 11">
    <name type="scientific">Paracoccidioides brasiliensis</name>
    <dbReference type="NCBI Taxonomy" id="121759"/>
    <lineage>
        <taxon>Eukaryota</taxon>
        <taxon>Fungi</taxon>
        <taxon>Dikarya</taxon>
        <taxon>Ascomycota</taxon>
        <taxon>Pezizomycotina</taxon>
        <taxon>Eurotiomycetes</taxon>
        <taxon>Eurotiomycetidae</taxon>
        <taxon>Onygenales</taxon>
        <taxon>Ajellomycetaceae</taxon>
        <taxon>Paracoccidioides</taxon>
    </lineage>
</organism>
<evidence type="ECO:0000256" key="8">
    <source>
        <dbReference type="SAM" id="MobiDB-lite"/>
    </source>
</evidence>
<comment type="pathway">
    <text evidence="1">Cofactor biosynthesis; tetrahydrofolate biosynthesis; 5,6,7,8-tetrahydrofolate from 7,8-dihydrofolate: step 1/1.</text>
</comment>
<dbReference type="SUPFAM" id="SSF53597">
    <property type="entry name" value="Dihydrofolate reductase-like"/>
    <property type="match status" value="1"/>
</dbReference>
<dbReference type="GO" id="GO:0006730">
    <property type="term" value="P:one-carbon metabolic process"/>
    <property type="evidence" value="ECO:0007669"/>
    <property type="project" value="UniProtKB-KW"/>
</dbReference>
<dbReference type="PROSITE" id="PS00075">
    <property type="entry name" value="DHFR_1"/>
    <property type="match status" value="1"/>
</dbReference>
<name>A0A1D2J3E3_PARBR</name>
<dbReference type="GO" id="GO:0046655">
    <property type="term" value="P:folic acid metabolic process"/>
    <property type="evidence" value="ECO:0007669"/>
    <property type="project" value="TreeGrafter"/>
</dbReference>
<dbReference type="GO" id="GO:0004146">
    <property type="term" value="F:dihydrofolate reductase activity"/>
    <property type="evidence" value="ECO:0007669"/>
    <property type="project" value="UniProtKB-EC"/>
</dbReference>
<dbReference type="InterPro" id="IPR024072">
    <property type="entry name" value="DHFR-like_dom_sf"/>
</dbReference>
<dbReference type="InterPro" id="IPR001796">
    <property type="entry name" value="DHFR_dom"/>
</dbReference>
<feature type="compositionally biased region" description="Basic and acidic residues" evidence="8">
    <location>
        <begin position="144"/>
        <end position="155"/>
    </location>
</feature>
<comment type="caution">
    <text evidence="10">The sequence shown here is derived from an EMBL/GenBank/DDBJ whole genome shotgun (WGS) entry which is preliminary data.</text>
</comment>
<dbReference type="InterPro" id="IPR017925">
    <property type="entry name" value="DHFR_CS"/>
</dbReference>
<dbReference type="GO" id="GO:0046654">
    <property type="term" value="P:tetrahydrofolate biosynthetic process"/>
    <property type="evidence" value="ECO:0007669"/>
    <property type="project" value="UniProtKB-UniPathway"/>
</dbReference>
<evidence type="ECO:0000256" key="5">
    <source>
        <dbReference type="ARBA" id="ARBA00022857"/>
    </source>
</evidence>
<proteinExistence type="inferred from homology"/>
<evidence type="ECO:0000259" key="9">
    <source>
        <dbReference type="PROSITE" id="PS51330"/>
    </source>
</evidence>
<dbReference type="PANTHER" id="PTHR48069:SF3">
    <property type="entry name" value="DIHYDROFOLATE REDUCTASE"/>
    <property type="match status" value="1"/>
</dbReference>
<feature type="region of interest" description="Disordered" evidence="8">
    <location>
        <begin position="144"/>
        <end position="166"/>
    </location>
</feature>
<evidence type="ECO:0000313" key="11">
    <source>
        <dbReference type="Proteomes" id="UP000242814"/>
    </source>
</evidence>
<evidence type="ECO:0000256" key="7">
    <source>
        <dbReference type="RuleBase" id="RU004474"/>
    </source>
</evidence>
<dbReference type="EC" id="1.5.1.3" evidence="2"/>
<evidence type="ECO:0000313" key="10">
    <source>
        <dbReference type="EMBL" id="ODH12818.1"/>
    </source>
</evidence>
<dbReference type="CDD" id="cd00209">
    <property type="entry name" value="DHFR"/>
    <property type="match status" value="1"/>
</dbReference>
<dbReference type="PROSITE" id="PS51330">
    <property type="entry name" value="DHFR_2"/>
    <property type="match status" value="1"/>
</dbReference>
<dbReference type="UniPathway" id="UPA00077">
    <property type="reaction ID" value="UER00158"/>
</dbReference>
<dbReference type="VEuPathDB" id="FungiDB:PABG_07774"/>
<dbReference type="Gene3D" id="3.40.430.10">
    <property type="entry name" value="Dihydrofolate Reductase, subunit A"/>
    <property type="match status" value="1"/>
</dbReference>
<keyword evidence="4" id="KW-0554">One-carbon metabolism</keyword>
<dbReference type="VEuPathDB" id="FungiDB:PADG_08674"/>
<dbReference type="GO" id="GO:0046452">
    <property type="term" value="P:dihydrofolate metabolic process"/>
    <property type="evidence" value="ECO:0007669"/>
    <property type="project" value="TreeGrafter"/>
</dbReference>
<dbReference type="GO" id="GO:0005739">
    <property type="term" value="C:mitochondrion"/>
    <property type="evidence" value="ECO:0007669"/>
    <property type="project" value="TreeGrafter"/>
</dbReference>
<dbReference type="Pfam" id="PF00186">
    <property type="entry name" value="DHFR_1"/>
    <property type="match status" value="1"/>
</dbReference>
<dbReference type="EMBL" id="LZYO01000728">
    <property type="protein sequence ID" value="ODH12818.1"/>
    <property type="molecule type" value="Genomic_DNA"/>
</dbReference>
<comment type="similarity">
    <text evidence="7">Belongs to the dihydrofolate reductase family.</text>
</comment>
<protein>
    <recommendedName>
        <fullName evidence="3">Dihydrofolate reductase</fullName>
        <ecNumber evidence="2">1.5.1.3</ecNumber>
    </recommendedName>
</protein>
<keyword evidence="6" id="KW-0560">Oxidoreductase</keyword>
<dbReference type="InterPro" id="IPR012259">
    <property type="entry name" value="DHFR"/>
</dbReference>
<evidence type="ECO:0000256" key="1">
    <source>
        <dbReference type="ARBA" id="ARBA00004903"/>
    </source>
</evidence>
<evidence type="ECO:0000256" key="4">
    <source>
        <dbReference type="ARBA" id="ARBA00022563"/>
    </source>
</evidence>
<feature type="compositionally biased region" description="Low complexity" evidence="8">
    <location>
        <begin position="156"/>
        <end position="166"/>
    </location>
</feature>
<dbReference type="AlphaFoldDB" id="A0A1D2J3E3"/>
<reference evidence="10 11" key="1">
    <citation type="submission" date="2016-06" db="EMBL/GenBank/DDBJ databases">
        <authorList>
            <person name="Kjaerup R.B."/>
            <person name="Dalgaard T.S."/>
            <person name="Juul-Madsen H.R."/>
        </authorList>
    </citation>
    <scope>NUCLEOTIDE SEQUENCE [LARGE SCALE GENOMIC DNA]</scope>
    <source>
        <strain evidence="10 11">Pb300</strain>
    </source>
</reference>